<reference evidence="3 4" key="1">
    <citation type="journal article" date="2017" name="Curr. Biol.">
        <title>The Evolution of Venom by Co-option of Single-Copy Genes.</title>
        <authorList>
            <person name="Martinson E.O."/>
            <person name="Mrinalini"/>
            <person name="Kelkar Y.D."/>
            <person name="Chang C.H."/>
            <person name="Werren J.H."/>
        </authorList>
    </citation>
    <scope>NUCLEOTIDE SEQUENCE [LARGE SCALE GENOMIC DNA]</scope>
    <source>
        <strain evidence="3 4">Alberta</strain>
        <tissue evidence="3">Whole body</tissue>
    </source>
</reference>
<keyword evidence="4" id="KW-1185">Reference proteome</keyword>
<evidence type="ECO:0000256" key="2">
    <source>
        <dbReference type="SAM" id="Phobius"/>
    </source>
</evidence>
<evidence type="ECO:0000313" key="3">
    <source>
        <dbReference type="EMBL" id="OXU25204.1"/>
    </source>
</evidence>
<sequence>MTSDECLCSDDSSKIDNRSNYENLLPALSLSDVNDFVQEFLHQKCKVLKLIRDQISSRNSQNYMPERDNSPKHNGAADQSTPIRQKREVKVPQSQDATTNSDPIVESSRQQIFRNPFRGVVKKITSYRLFKWPLYFVSTVVGIFFIVYACSGFCLPRIFCQKRCPIVV</sequence>
<dbReference type="AlphaFoldDB" id="A0A232F369"/>
<name>A0A232F369_9HYME</name>
<evidence type="ECO:0000313" key="4">
    <source>
        <dbReference type="Proteomes" id="UP000215335"/>
    </source>
</evidence>
<feature type="transmembrane region" description="Helical" evidence="2">
    <location>
        <begin position="132"/>
        <end position="155"/>
    </location>
</feature>
<gene>
    <name evidence="3" type="ORF">TSAR_007617</name>
</gene>
<keyword evidence="2" id="KW-1133">Transmembrane helix</keyword>
<dbReference type="EMBL" id="NNAY01001084">
    <property type="protein sequence ID" value="OXU25204.1"/>
    <property type="molecule type" value="Genomic_DNA"/>
</dbReference>
<keyword evidence="2" id="KW-0812">Transmembrane</keyword>
<dbReference type="Proteomes" id="UP000215335">
    <property type="component" value="Unassembled WGS sequence"/>
</dbReference>
<organism evidence="3 4">
    <name type="scientific">Trichomalopsis sarcophagae</name>
    <dbReference type="NCBI Taxonomy" id="543379"/>
    <lineage>
        <taxon>Eukaryota</taxon>
        <taxon>Metazoa</taxon>
        <taxon>Ecdysozoa</taxon>
        <taxon>Arthropoda</taxon>
        <taxon>Hexapoda</taxon>
        <taxon>Insecta</taxon>
        <taxon>Pterygota</taxon>
        <taxon>Neoptera</taxon>
        <taxon>Endopterygota</taxon>
        <taxon>Hymenoptera</taxon>
        <taxon>Apocrita</taxon>
        <taxon>Proctotrupomorpha</taxon>
        <taxon>Chalcidoidea</taxon>
        <taxon>Pteromalidae</taxon>
        <taxon>Pteromalinae</taxon>
        <taxon>Trichomalopsis</taxon>
    </lineage>
</organism>
<accession>A0A232F369</accession>
<feature type="compositionally biased region" description="Polar residues" evidence="1">
    <location>
        <begin position="92"/>
        <end position="102"/>
    </location>
</feature>
<keyword evidence="2" id="KW-0472">Membrane</keyword>
<proteinExistence type="predicted"/>
<protein>
    <submittedName>
        <fullName evidence="3">Uncharacterized protein</fullName>
    </submittedName>
</protein>
<feature type="region of interest" description="Disordered" evidence="1">
    <location>
        <begin position="59"/>
        <end position="102"/>
    </location>
</feature>
<comment type="caution">
    <text evidence="3">The sequence shown here is derived from an EMBL/GenBank/DDBJ whole genome shotgun (WGS) entry which is preliminary data.</text>
</comment>
<evidence type="ECO:0000256" key="1">
    <source>
        <dbReference type="SAM" id="MobiDB-lite"/>
    </source>
</evidence>